<comment type="caution">
    <text evidence="5">The sequence shown here is derived from an EMBL/GenBank/DDBJ whole genome shotgun (WGS) entry which is preliminary data.</text>
</comment>
<dbReference type="InterPro" id="IPR029058">
    <property type="entry name" value="AB_hydrolase_fold"/>
</dbReference>
<feature type="region of interest" description="Disordered" evidence="3">
    <location>
        <begin position="25"/>
        <end position="54"/>
    </location>
</feature>
<dbReference type="PANTHER" id="PTHR43037:SF5">
    <property type="entry name" value="FERULOYL ESTERASE"/>
    <property type="match status" value="1"/>
</dbReference>
<dbReference type="Proteomes" id="UP000544090">
    <property type="component" value="Unassembled WGS sequence"/>
</dbReference>
<accession>A0A7X6HE20</accession>
<keyword evidence="2" id="KW-0378">Hydrolase</keyword>
<sequence length="262" mass="27500">MLTRRRFLTAAAQLALSAGCAAKEGNMDESRSPASLVARPPGSHPPRSLPGPGKHLLGLEQVRDSLLYLPPALHSADPAGLLVILHGAGGDAAAGVSLLAPLADKYGLALLAPASRQSTWDAIRHGYGPDVAVINRALDRVFRTIPVHPGQVGIAGFSDGASYALGLGLANGGLFRHIVAFSPGFIPPAPRVGKPAIFVSHGNNDSVLPIDSTSRKIVPALRRDGYDVTYREFDGGHTVTWESAREAVEWLGWEPPGHGETS</sequence>
<protein>
    <submittedName>
        <fullName evidence="5">Phospholipase</fullName>
    </submittedName>
</protein>
<evidence type="ECO:0000313" key="5">
    <source>
        <dbReference type="EMBL" id="NKX55414.1"/>
    </source>
</evidence>
<name>A0A7X6HE20_9MICC</name>
<feature type="domain" description="Phospholipase/carboxylesterase/thioesterase" evidence="4">
    <location>
        <begin position="147"/>
        <end position="238"/>
    </location>
</feature>
<evidence type="ECO:0000259" key="4">
    <source>
        <dbReference type="Pfam" id="PF02230"/>
    </source>
</evidence>
<keyword evidence="6" id="KW-1185">Reference proteome</keyword>
<dbReference type="PROSITE" id="PS51318">
    <property type="entry name" value="TAT"/>
    <property type="match status" value="1"/>
</dbReference>
<dbReference type="EMBL" id="JAAZSQ010000012">
    <property type="protein sequence ID" value="NKX55414.1"/>
    <property type="molecule type" value="Genomic_DNA"/>
</dbReference>
<dbReference type="Pfam" id="PF02230">
    <property type="entry name" value="Abhydrolase_2"/>
    <property type="match status" value="1"/>
</dbReference>
<proteinExistence type="predicted"/>
<dbReference type="InterPro" id="IPR006311">
    <property type="entry name" value="TAT_signal"/>
</dbReference>
<reference evidence="5 6" key="1">
    <citation type="submission" date="2020-04" db="EMBL/GenBank/DDBJ databases">
        <title>Arthrobacter sp. nov.</title>
        <authorList>
            <person name="Liu S."/>
        </authorList>
    </citation>
    <scope>NUCLEOTIDE SEQUENCE [LARGE SCALE GENOMIC DNA]</scope>
    <source>
        <strain evidence="5 6">E918</strain>
    </source>
</reference>
<dbReference type="PROSITE" id="PS51257">
    <property type="entry name" value="PROKAR_LIPOPROTEIN"/>
    <property type="match status" value="1"/>
</dbReference>
<evidence type="ECO:0000256" key="1">
    <source>
        <dbReference type="ARBA" id="ARBA00022729"/>
    </source>
</evidence>
<evidence type="ECO:0000256" key="2">
    <source>
        <dbReference type="ARBA" id="ARBA00022801"/>
    </source>
</evidence>
<dbReference type="Gene3D" id="3.40.50.1820">
    <property type="entry name" value="alpha/beta hydrolase"/>
    <property type="match status" value="1"/>
</dbReference>
<evidence type="ECO:0000256" key="3">
    <source>
        <dbReference type="SAM" id="MobiDB-lite"/>
    </source>
</evidence>
<dbReference type="PANTHER" id="PTHR43037">
    <property type="entry name" value="UNNAMED PRODUCT-RELATED"/>
    <property type="match status" value="1"/>
</dbReference>
<dbReference type="InterPro" id="IPR003140">
    <property type="entry name" value="PLipase/COase/thioEstase"/>
</dbReference>
<keyword evidence="1" id="KW-0732">Signal</keyword>
<organism evidence="5 6">
    <name type="scientific">Arthrobacter mobilis</name>
    <dbReference type="NCBI Taxonomy" id="2724944"/>
    <lineage>
        <taxon>Bacteria</taxon>
        <taxon>Bacillati</taxon>
        <taxon>Actinomycetota</taxon>
        <taxon>Actinomycetes</taxon>
        <taxon>Micrococcales</taxon>
        <taxon>Micrococcaceae</taxon>
        <taxon>Arthrobacter</taxon>
    </lineage>
</organism>
<dbReference type="SUPFAM" id="SSF53474">
    <property type="entry name" value="alpha/beta-Hydrolases"/>
    <property type="match status" value="1"/>
</dbReference>
<gene>
    <name evidence="5" type="ORF">HGG74_12870</name>
</gene>
<evidence type="ECO:0000313" key="6">
    <source>
        <dbReference type="Proteomes" id="UP000544090"/>
    </source>
</evidence>
<dbReference type="GO" id="GO:0016787">
    <property type="term" value="F:hydrolase activity"/>
    <property type="evidence" value="ECO:0007669"/>
    <property type="project" value="UniProtKB-KW"/>
</dbReference>
<dbReference type="InterPro" id="IPR050955">
    <property type="entry name" value="Plant_Biomass_Hydrol_Est"/>
</dbReference>
<dbReference type="AlphaFoldDB" id="A0A7X6HE20"/>